<accession>A0ABQ5X7J8</accession>
<dbReference type="SUPFAM" id="SSF55248">
    <property type="entry name" value="PCD-like"/>
    <property type="match status" value="1"/>
</dbReference>
<dbReference type="EMBL" id="BSOA01000003">
    <property type="protein sequence ID" value="GLQ87174.1"/>
    <property type="molecule type" value="Genomic_DNA"/>
</dbReference>
<evidence type="ECO:0000313" key="5">
    <source>
        <dbReference type="EMBL" id="GLQ87174.1"/>
    </source>
</evidence>
<evidence type="ECO:0000313" key="6">
    <source>
        <dbReference type="Proteomes" id="UP001156627"/>
    </source>
</evidence>
<reference evidence="6" key="1">
    <citation type="journal article" date="2019" name="Int. J. Syst. Evol. Microbiol.">
        <title>The Global Catalogue of Microorganisms (GCM) 10K type strain sequencing project: providing services to taxonomists for standard genome sequencing and annotation.</title>
        <authorList>
            <consortium name="The Broad Institute Genomics Platform"/>
            <consortium name="The Broad Institute Genome Sequencing Center for Infectious Disease"/>
            <person name="Wu L."/>
            <person name="Ma J."/>
        </authorList>
    </citation>
    <scope>NUCLEOTIDE SEQUENCE [LARGE SCALE GENOMIC DNA]</scope>
    <source>
        <strain evidence="6">NBRC 111981</strain>
    </source>
</reference>
<evidence type="ECO:0000256" key="4">
    <source>
        <dbReference type="HAMAP-Rule" id="MF_00434"/>
    </source>
</evidence>
<dbReference type="HAMAP" id="MF_00434">
    <property type="entry name" value="Pterin_4_alpha"/>
    <property type="match status" value="1"/>
</dbReference>
<keyword evidence="3 4" id="KW-0456">Lyase</keyword>
<sequence>MEIVMTALPLSAQHCQPRKGKEHALDEAAVAALLALVPGWKLSAQADALVKDFRFENFHHTLGFINAVGFMANHEDHHPDIEAGYGHCKLRWSTHDVGGLSLNDFICAARVDALLER</sequence>
<dbReference type="PANTHER" id="PTHR12599">
    <property type="entry name" value="PTERIN-4-ALPHA-CARBINOLAMINE DEHYDRATASE"/>
    <property type="match status" value="1"/>
</dbReference>
<evidence type="ECO:0000256" key="3">
    <source>
        <dbReference type="ARBA" id="ARBA00023239"/>
    </source>
</evidence>
<evidence type="ECO:0000256" key="1">
    <source>
        <dbReference type="ARBA" id="ARBA00001554"/>
    </source>
</evidence>
<proteinExistence type="inferred from homology"/>
<evidence type="ECO:0000256" key="2">
    <source>
        <dbReference type="ARBA" id="ARBA00006472"/>
    </source>
</evidence>
<dbReference type="Gene3D" id="3.30.1360.20">
    <property type="entry name" value="Transcriptional coactivator/pterin dehydratase"/>
    <property type="match status" value="1"/>
</dbReference>
<protein>
    <recommendedName>
        <fullName evidence="4">Putative pterin-4-alpha-carbinolamine dehydratase</fullName>
        <shortName evidence="4">PHS</shortName>
        <ecNumber evidence="4">4.2.1.96</ecNumber>
    </recommendedName>
    <alternativeName>
        <fullName evidence="4">4-alpha-hydroxy-tetrahydropterin dehydratase</fullName>
    </alternativeName>
    <alternativeName>
        <fullName evidence="4">Pterin carbinolamine dehydratase</fullName>
        <shortName evidence="4">PCD</shortName>
    </alternativeName>
</protein>
<organism evidence="5 6">
    <name type="scientific">Dyella flagellata</name>
    <dbReference type="NCBI Taxonomy" id="1867833"/>
    <lineage>
        <taxon>Bacteria</taxon>
        <taxon>Pseudomonadati</taxon>
        <taxon>Pseudomonadota</taxon>
        <taxon>Gammaproteobacteria</taxon>
        <taxon>Lysobacterales</taxon>
        <taxon>Rhodanobacteraceae</taxon>
        <taxon>Dyella</taxon>
    </lineage>
</organism>
<comment type="similarity">
    <text evidence="2 4">Belongs to the pterin-4-alpha-carbinolamine dehydratase family.</text>
</comment>
<dbReference type="InterPro" id="IPR036428">
    <property type="entry name" value="PCD_sf"/>
</dbReference>
<comment type="caution">
    <text evidence="5">The sequence shown here is derived from an EMBL/GenBank/DDBJ whole genome shotgun (WGS) entry which is preliminary data.</text>
</comment>
<name>A0ABQ5X7J8_9GAMM</name>
<dbReference type="Pfam" id="PF01329">
    <property type="entry name" value="Pterin_4a"/>
    <property type="match status" value="1"/>
</dbReference>
<dbReference type="PANTHER" id="PTHR12599:SF0">
    <property type="entry name" value="PTERIN-4-ALPHA-CARBINOLAMINE DEHYDRATASE"/>
    <property type="match status" value="1"/>
</dbReference>
<dbReference type="Proteomes" id="UP001156627">
    <property type="component" value="Unassembled WGS sequence"/>
</dbReference>
<dbReference type="EC" id="4.2.1.96" evidence="4"/>
<dbReference type="CDD" id="cd00913">
    <property type="entry name" value="PCD_DCoH_subfamily_a"/>
    <property type="match status" value="1"/>
</dbReference>
<comment type="catalytic activity">
    <reaction evidence="1 4">
        <text>(4aS,6R)-4a-hydroxy-L-erythro-5,6,7,8-tetrahydrobiopterin = (6R)-L-erythro-6,7-dihydrobiopterin + H2O</text>
        <dbReference type="Rhea" id="RHEA:11920"/>
        <dbReference type="ChEBI" id="CHEBI:15377"/>
        <dbReference type="ChEBI" id="CHEBI:15642"/>
        <dbReference type="ChEBI" id="CHEBI:43120"/>
        <dbReference type="EC" id="4.2.1.96"/>
    </reaction>
</comment>
<dbReference type="NCBIfam" id="NF002019">
    <property type="entry name" value="PRK00823.1-4"/>
    <property type="match status" value="1"/>
</dbReference>
<dbReference type="InterPro" id="IPR001533">
    <property type="entry name" value="Pterin_deHydtase"/>
</dbReference>
<gene>
    <name evidence="5" type="primary">phhB</name>
    <name evidence="5" type="ORF">GCM10007898_07400</name>
</gene>
<keyword evidence="6" id="KW-1185">Reference proteome</keyword>